<organism evidence="20 21">
    <name type="scientific">Wenzhouxiangella sediminis</name>
    <dbReference type="NCBI Taxonomy" id="1792836"/>
    <lineage>
        <taxon>Bacteria</taxon>
        <taxon>Pseudomonadati</taxon>
        <taxon>Pseudomonadota</taxon>
        <taxon>Gammaproteobacteria</taxon>
        <taxon>Chromatiales</taxon>
        <taxon>Wenzhouxiangellaceae</taxon>
        <taxon>Wenzhouxiangella</taxon>
    </lineage>
</organism>
<keyword evidence="10 15" id="KW-0460">Magnesium</keyword>
<dbReference type="InterPro" id="IPR005146">
    <property type="entry name" value="B3/B4_tRNA-bd"/>
</dbReference>
<dbReference type="GO" id="GO:0006432">
    <property type="term" value="P:phenylalanyl-tRNA aminoacylation"/>
    <property type="evidence" value="ECO:0007669"/>
    <property type="project" value="UniProtKB-UniRule"/>
</dbReference>
<evidence type="ECO:0000256" key="8">
    <source>
        <dbReference type="ARBA" id="ARBA00022741"/>
    </source>
</evidence>
<evidence type="ECO:0000259" key="17">
    <source>
        <dbReference type="PROSITE" id="PS50886"/>
    </source>
</evidence>
<dbReference type="InterPro" id="IPR012340">
    <property type="entry name" value="NA-bd_OB-fold"/>
</dbReference>
<evidence type="ECO:0000256" key="10">
    <source>
        <dbReference type="ARBA" id="ARBA00022842"/>
    </source>
</evidence>
<accession>A0A3E1KC01</accession>
<dbReference type="SMART" id="SM00874">
    <property type="entry name" value="B5"/>
    <property type="match status" value="1"/>
</dbReference>
<dbReference type="CDD" id="cd02796">
    <property type="entry name" value="tRNA_bind_bactPheRS"/>
    <property type="match status" value="1"/>
</dbReference>
<dbReference type="FunFam" id="3.50.40.10:FF:000001">
    <property type="entry name" value="Phenylalanine--tRNA ligase beta subunit"/>
    <property type="match status" value="1"/>
</dbReference>
<dbReference type="InterPro" id="IPR041616">
    <property type="entry name" value="PheRS_beta_core"/>
</dbReference>
<keyword evidence="4 15" id="KW-0963">Cytoplasm</keyword>
<feature type="binding site" evidence="15">
    <location>
        <position position="459"/>
    </location>
    <ligand>
        <name>Mg(2+)</name>
        <dbReference type="ChEBI" id="CHEBI:18420"/>
        <note>shared with alpha subunit</note>
    </ligand>
</feature>
<dbReference type="InterPro" id="IPR002547">
    <property type="entry name" value="tRNA-bd_dom"/>
</dbReference>
<dbReference type="CDD" id="cd00769">
    <property type="entry name" value="PheRS_beta_core"/>
    <property type="match status" value="1"/>
</dbReference>
<dbReference type="SUPFAM" id="SSF56037">
    <property type="entry name" value="PheT/TilS domain"/>
    <property type="match status" value="1"/>
</dbReference>
<evidence type="ECO:0000256" key="11">
    <source>
        <dbReference type="ARBA" id="ARBA00022884"/>
    </source>
</evidence>
<feature type="domain" description="B5" evidence="19">
    <location>
        <begin position="400"/>
        <end position="475"/>
    </location>
</feature>
<dbReference type="GO" id="GO:0000049">
    <property type="term" value="F:tRNA binding"/>
    <property type="evidence" value="ECO:0007669"/>
    <property type="project" value="UniProtKB-UniRule"/>
</dbReference>
<dbReference type="NCBIfam" id="NF045760">
    <property type="entry name" value="YtpR"/>
    <property type="match status" value="1"/>
</dbReference>
<dbReference type="Gene3D" id="2.40.50.140">
    <property type="entry name" value="Nucleic acid-binding proteins"/>
    <property type="match status" value="1"/>
</dbReference>
<dbReference type="Proteomes" id="UP000260351">
    <property type="component" value="Unassembled WGS sequence"/>
</dbReference>
<evidence type="ECO:0000256" key="12">
    <source>
        <dbReference type="ARBA" id="ARBA00022917"/>
    </source>
</evidence>
<dbReference type="InterPro" id="IPR033714">
    <property type="entry name" value="tRNA_bind_bactPheRS"/>
</dbReference>
<keyword evidence="6 15" id="KW-0436">Ligase</keyword>
<evidence type="ECO:0000256" key="6">
    <source>
        <dbReference type="ARBA" id="ARBA00022598"/>
    </source>
</evidence>
<dbReference type="Pfam" id="PF03147">
    <property type="entry name" value="FDX-ACB"/>
    <property type="match status" value="1"/>
</dbReference>
<evidence type="ECO:0000256" key="2">
    <source>
        <dbReference type="ARBA" id="ARBA00008653"/>
    </source>
</evidence>
<dbReference type="InterPro" id="IPR009061">
    <property type="entry name" value="DNA-bd_dom_put_sf"/>
</dbReference>
<dbReference type="NCBIfam" id="TIGR00472">
    <property type="entry name" value="pheT_bact"/>
    <property type="match status" value="1"/>
</dbReference>
<dbReference type="GO" id="GO:0004826">
    <property type="term" value="F:phenylalanine-tRNA ligase activity"/>
    <property type="evidence" value="ECO:0007669"/>
    <property type="project" value="UniProtKB-UniRule"/>
</dbReference>
<feature type="binding site" evidence="15">
    <location>
        <position position="463"/>
    </location>
    <ligand>
        <name>Mg(2+)</name>
        <dbReference type="ChEBI" id="CHEBI:18420"/>
        <note>shared with alpha subunit</note>
    </ligand>
</feature>
<evidence type="ECO:0000256" key="13">
    <source>
        <dbReference type="ARBA" id="ARBA00023146"/>
    </source>
</evidence>
<comment type="caution">
    <text evidence="20">The sequence shown here is derived from an EMBL/GenBank/DDBJ whole genome shotgun (WGS) entry which is preliminary data.</text>
</comment>
<dbReference type="InterPro" id="IPR045060">
    <property type="entry name" value="Phe-tRNA-ligase_IIc_bsu"/>
</dbReference>
<evidence type="ECO:0000256" key="16">
    <source>
        <dbReference type="PROSITE-ProRule" id="PRU00209"/>
    </source>
</evidence>
<dbReference type="PROSITE" id="PS51483">
    <property type="entry name" value="B5"/>
    <property type="match status" value="1"/>
</dbReference>
<comment type="similarity">
    <text evidence="2 15">Belongs to the phenylalanyl-tRNA synthetase beta subunit family. Type 1 subfamily.</text>
</comment>
<evidence type="ECO:0000313" key="20">
    <source>
        <dbReference type="EMBL" id="RFF32253.1"/>
    </source>
</evidence>
<dbReference type="InterPro" id="IPR036690">
    <property type="entry name" value="Fdx_antiC-bd_sf"/>
</dbReference>
<evidence type="ECO:0000256" key="14">
    <source>
        <dbReference type="ARBA" id="ARBA00049255"/>
    </source>
</evidence>
<evidence type="ECO:0000256" key="5">
    <source>
        <dbReference type="ARBA" id="ARBA00022555"/>
    </source>
</evidence>
<dbReference type="FunFam" id="3.30.70.380:FF:000001">
    <property type="entry name" value="Phenylalanine--tRNA ligase beta subunit"/>
    <property type="match status" value="1"/>
</dbReference>
<dbReference type="SUPFAM" id="SSF55681">
    <property type="entry name" value="Class II aaRS and biotin synthetases"/>
    <property type="match status" value="1"/>
</dbReference>
<dbReference type="FunFam" id="2.40.50.140:FF:000045">
    <property type="entry name" value="Phenylalanine--tRNA ligase beta subunit"/>
    <property type="match status" value="1"/>
</dbReference>
<feature type="domain" description="TRNA-binding" evidence="17">
    <location>
        <begin position="39"/>
        <end position="147"/>
    </location>
</feature>
<dbReference type="Pfam" id="PF03483">
    <property type="entry name" value="B3_4"/>
    <property type="match status" value="1"/>
</dbReference>
<keyword evidence="12 15" id="KW-0648">Protein biosynthesis</keyword>
<evidence type="ECO:0000259" key="18">
    <source>
        <dbReference type="PROSITE" id="PS51447"/>
    </source>
</evidence>
<evidence type="ECO:0000256" key="3">
    <source>
        <dbReference type="ARBA" id="ARBA00011209"/>
    </source>
</evidence>
<keyword evidence="7 15" id="KW-0479">Metal-binding</keyword>
<dbReference type="GO" id="GO:0005524">
    <property type="term" value="F:ATP binding"/>
    <property type="evidence" value="ECO:0007669"/>
    <property type="project" value="UniProtKB-UniRule"/>
</dbReference>
<protein>
    <recommendedName>
        <fullName evidence="15">Phenylalanine--tRNA ligase beta subunit</fullName>
        <ecNumber evidence="15">6.1.1.20</ecNumber>
    </recommendedName>
    <alternativeName>
        <fullName evidence="15">Phenylalanyl-tRNA synthetase beta subunit</fullName>
        <shortName evidence="15">PheRS</shortName>
    </alternativeName>
</protein>
<keyword evidence="8 15" id="KW-0547">Nucleotide-binding</keyword>
<feature type="binding site" evidence="15">
    <location>
        <position position="462"/>
    </location>
    <ligand>
        <name>Mg(2+)</name>
        <dbReference type="ChEBI" id="CHEBI:18420"/>
        <note>shared with alpha subunit</note>
    </ligand>
</feature>
<dbReference type="EMBL" id="QUZK01000012">
    <property type="protein sequence ID" value="RFF32253.1"/>
    <property type="molecule type" value="Genomic_DNA"/>
</dbReference>
<dbReference type="SMART" id="SM00896">
    <property type="entry name" value="FDX-ACB"/>
    <property type="match status" value="1"/>
</dbReference>
<dbReference type="SUPFAM" id="SSF46955">
    <property type="entry name" value="Putative DNA-binding domain"/>
    <property type="match status" value="1"/>
</dbReference>
<proteinExistence type="inferred from homology"/>
<dbReference type="SUPFAM" id="SSF54991">
    <property type="entry name" value="Anticodon-binding domain of PheRS"/>
    <property type="match status" value="1"/>
</dbReference>
<comment type="cofactor">
    <cofactor evidence="15">
        <name>Mg(2+)</name>
        <dbReference type="ChEBI" id="CHEBI:18420"/>
    </cofactor>
    <text evidence="15">Binds 2 magnesium ions per tetramer.</text>
</comment>
<dbReference type="PANTHER" id="PTHR10947:SF0">
    <property type="entry name" value="PHENYLALANINE--TRNA LIGASE BETA SUBUNIT"/>
    <property type="match status" value="1"/>
</dbReference>
<evidence type="ECO:0000256" key="9">
    <source>
        <dbReference type="ARBA" id="ARBA00022840"/>
    </source>
</evidence>
<dbReference type="EC" id="6.1.1.20" evidence="15"/>
<dbReference type="RefSeq" id="WP_116649435.1">
    <property type="nucleotide sequence ID" value="NZ_QUZK01000012.1"/>
</dbReference>
<name>A0A3E1KC01_9GAMM</name>
<feature type="binding site" evidence="15">
    <location>
        <position position="453"/>
    </location>
    <ligand>
        <name>Mg(2+)</name>
        <dbReference type="ChEBI" id="CHEBI:18420"/>
        <note>shared with alpha subunit</note>
    </ligand>
</feature>
<dbReference type="Gene3D" id="3.50.40.10">
    <property type="entry name" value="Phenylalanyl-trna Synthetase, Chain B, domain 3"/>
    <property type="match status" value="1"/>
</dbReference>
<comment type="subcellular location">
    <subcellularLocation>
        <location evidence="1 15">Cytoplasm</location>
    </subcellularLocation>
</comment>
<dbReference type="InterPro" id="IPR020825">
    <property type="entry name" value="Phe-tRNA_synthase-like_B3/B4"/>
</dbReference>
<keyword evidence="5 16" id="KW-0820">tRNA-binding</keyword>
<feature type="domain" description="FDX-ACB" evidence="18">
    <location>
        <begin position="697"/>
        <end position="790"/>
    </location>
</feature>
<evidence type="ECO:0000256" key="7">
    <source>
        <dbReference type="ARBA" id="ARBA00022723"/>
    </source>
</evidence>
<dbReference type="GO" id="GO:0000287">
    <property type="term" value="F:magnesium ion binding"/>
    <property type="evidence" value="ECO:0007669"/>
    <property type="project" value="UniProtKB-UniRule"/>
</dbReference>
<dbReference type="PROSITE" id="PS50886">
    <property type="entry name" value="TRBD"/>
    <property type="match status" value="1"/>
</dbReference>
<dbReference type="PANTHER" id="PTHR10947">
    <property type="entry name" value="PHENYLALANYL-TRNA SYNTHETASE BETA CHAIN AND LEUCINE-RICH REPEAT-CONTAINING PROTEIN 47"/>
    <property type="match status" value="1"/>
</dbReference>
<dbReference type="FunFam" id="3.30.56.10:FF:000002">
    <property type="entry name" value="Phenylalanine--tRNA ligase beta subunit"/>
    <property type="match status" value="1"/>
</dbReference>
<evidence type="ECO:0000256" key="4">
    <source>
        <dbReference type="ARBA" id="ARBA00022490"/>
    </source>
</evidence>
<evidence type="ECO:0000313" key="21">
    <source>
        <dbReference type="Proteomes" id="UP000260351"/>
    </source>
</evidence>
<dbReference type="InterPro" id="IPR005121">
    <property type="entry name" value="Fdx_antiC-bd"/>
</dbReference>
<comment type="catalytic activity">
    <reaction evidence="14 15">
        <text>tRNA(Phe) + L-phenylalanine + ATP = L-phenylalanyl-tRNA(Phe) + AMP + diphosphate + H(+)</text>
        <dbReference type="Rhea" id="RHEA:19413"/>
        <dbReference type="Rhea" id="RHEA-COMP:9668"/>
        <dbReference type="Rhea" id="RHEA-COMP:9699"/>
        <dbReference type="ChEBI" id="CHEBI:15378"/>
        <dbReference type="ChEBI" id="CHEBI:30616"/>
        <dbReference type="ChEBI" id="CHEBI:33019"/>
        <dbReference type="ChEBI" id="CHEBI:58095"/>
        <dbReference type="ChEBI" id="CHEBI:78442"/>
        <dbReference type="ChEBI" id="CHEBI:78531"/>
        <dbReference type="ChEBI" id="CHEBI:456215"/>
        <dbReference type="EC" id="6.1.1.20"/>
    </reaction>
</comment>
<keyword evidence="21" id="KW-1185">Reference proteome</keyword>
<evidence type="ECO:0000256" key="1">
    <source>
        <dbReference type="ARBA" id="ARBA00004496"/>
    </source>
</evidence>
<dbReference type="InterPro" id="IPR045864">
    <property type="entry name" value="aa-tRNA-synth_II/BPL/LPL"/>
</dbReference>
<dbReference type="Gene3D" id="3.30.56.10">
    <property type="match status" value="2"/>
</dbReference>
<dbReference type="Gene3D" id="3.30.70.380">
    <property type="entry name" value="Ferrodoxin-fold anticodon-binding domain"/>
    <property type="match status" value="1"/>
</dbReference>
<dbReference type="Pfam" id="PF17759">
    <property type="entry name" value="tRNA_synthFbeta"/>
    <property type="match status" value="1"/>
</dbReference>
<keyword evidence="11 16" id="KW-0694">RNA-binding</keyword>
<comment type="subunit">
    <text evidence="3 15">Tetramer of two alpha and two beta subunits.</text>
</comment>
<sequence>MKISHRWLGEWVDSGLNADEIAERFTLAGLEVDSIEPVAPPLEGVVVGEIVSVEPHPDADRLRVCKVAGDSEERTIVCGAPNAREGLKAPLATLGTKLPGGLKIKPAKLRGVGSEGMLCSQPELGLGEDADGLMELPGDAPVGEPLSAYLDLDDSILEIDLTPNRADCLSVRGLARELSAITARPMRAPAIDEVSAEIERGVEIALESPQDCPRYVGRVIEGIDAAAATPLWMVERLRRSGIRSLGPVVDVTNYVLLELGQPMHAFDLDRIEGGIRVRRAHKGETITLLDGQEVEPDEDMLLIADHERPLAIAGVMGGEHSAVGETTRDILLESAWFNPATISGRARRLGLSTESAHRFERGVDPALQRLAIERATGLIMAIAGGRPGPVVEAVDDDALPGTSSVELRMARLNRVLGAEFDPDSVQSMLERLGMEVSRSEDRFCVLAPTARRDIEIEADLIEEVARIHGYDRLPARHPGGEIVVKAPAETQTGERKLREQLAARGFQEIMSWSFVSQEQLDRLSMGEGAQPLANPLSREMAVLRTSLLPGLLDVAGRNLRRQMPSFRLFETGHCFRNGAESFEEAWRLGLLMTGDVRPEHFSGKPRELDYFDLKGEVENLLAFNAIDGEVSFERTDLPWLHPGQAARLLIDGVQAGWLGQLHPALAGAMELDRPVFVAEFDGSSISGRRLPEHRDSGRFPAVRRDIAIVVSDEYPAGELIEAVRESAGGLLENCVIFDQYRGEGIETGFRSLAIGLILRDVSRTLKDREIDALLETVLADLDSRFGAKLRG</sequence>
<keyword evidence="9 15" id="KW-0067">ATP-binding</keyword>
<reference evidence="20 21" key="1">
    <citation type="submission" date="2018-08" db="EMBL/GenBank/DDBJ databases">
        <title>Wenzhouxiangella salilacus sp. nov., a novel bacterium isolated from a saline lake in Xinjiang Province, China.</title>
        <authorList>
            <person name="Han S."/>
        </authorList>
    </citation>
    <scope>NUCLEOTIDE SEQUENCE [LARGE SCALE GENOMIC DNA]</scope>
    <source>
        <strain evidence="20 21">XDB06</strain>
    </source>
</reference>
<gene>
    <name evidence="15" type="primary">pheT</name>
    <name evidence="20" type="ORF">DZC52_01950</name>
</gene>
<dbReference type="InterPro" id="IPR004532">
    <property type="entry name" value="Phe-tRNA-ligase_IIc_bsu_bact"/>
</dbReference>
<dbReference type="AlphaFoldDB" id="A0A3E1KC01"/>
<dbReference type="PROSITE" id="PS51447">
    <property type="entry name" value="FDX_ACB"/>
    <property type="match status" value="1"/>
</dbReference>
<dbReference type="Gene3D" id="3.30.930.10">
    <property type="entry name" value="Bira Bifunctional Protein, Domain 2"/>
    <property type="match status" value="1"/>
</dbReference>
<dbReference type="Pfam" id="PF03484">
    <property type="entry name" value="B5"/>
    <property type="match status" value="1"/>
</dbReference>
<dbReference type="SMART" id="SM00873">
    <property type="entry name" value="B3_4"/>
    <property type="match status" value="1"/>
</dbReference>
<evidence type="ECO:0000256" key="15">
    <source>
        <dbReference type="HAMAP-Rule" id="MF_00283"/>
    </source>
</evidence>
<dbReference type="HAMAP" id="MF_00283">
    <property type="entry name" value="Phe_tRNA_synth_beta1"/>
    <property type="match status" value="1"/>
</dbReference>
<dbReference type="Pfam" id="PF01588">
    <property type="entry name" value="tRNA_bind"/>
    <property type="match status" value="1"/>
</dbReference>
<dbReference type="OrthoDB" id="9805455at2"/>
<dbReference type="InterPro" id="IPR005147">
    <property type="entry name" value="tRNA_synthase_B5-dom"/>
</dbReference>
<dbReference type="SUPFAM" id="SSF50249">
    <property type="entry name" value="Nucleic acid-binding proteins"/>
    <property type="match status" value="1"/>
</dbReference>
<keyword evidence="13 15" id="KW-0030">Aminoacyl-tRNA synthetase</keyword>
<evidence type="ECO:0000259" key="19">
    <source>
        <dbReference type="PROSITE" id="PS51483"/>
    </source>
</evidence>
<dbReference type="GO" id="GO:0009328">
    <property type="term" value="C:phenylalanine-tRNA ligase complex"/>
    <property type="evidence" value="ECO:0007669"/>
    <property type="project" value="TreeGrafter"/>
</dbReference>